<keyword evidence="1" id="KW-0175">Coiled coil</keyword>
<dbReference type="EMBL" id="JAOAOG010000229">
    <property type="protein sequence ID" value="KAJ6239139.1"/>
    <property type="molecule type" value="Genomic_DNA"/>
</dbReference>
<organism evidence="2 3">
    <name type="scientific">Anaeramoeba flamelloides</name>
    <dbReference type="NCBI Taxonomy" id="1746091"/>
    <lineage>
        <taxon>Eukaryota</taxon>
        <taxon>Metamonada</taxon>
        <taxon>Anaeramoebidae</taxon>
        <taxon>Anaeramoeba</taxon>
    </lineage>
</organism>
<keyword evidence="3" id="KW-1185">Reference proteome</keyword>
<evidence type="ECO:0000313" key="2">
    <source>
        <dbReference type="EMBL" id="KAJ6239139.1"/>
    </source>
</evidence>
<feature type="coiled-coil region" evidence="1">
    <location>
        <begin position="387"/>
        <end position="421"/>
    </location>
</feature>
<gene>
    <name evidence="2" type="ORF">M0813_25351</name>
</gene>
<dbReference type="Proteomes" id="UP001150062">
    <property type="component" value="Unassembled WGS sequence"/>
</dbReference>
<protein>
    <submittedName>
        <fullName evidence="2">Ectopic p granules protein</fullName>
    </submittedName>
</protein>
<reference evidence="2" key="1">
    <citation type="submission" date="2022-08" db="EMBL/GenBank/DDBJ databases">
        <title>Novel sulfate-reducing endosymbionts in the free-living metamonad Anaeramoeba.</title>
        <authorList>
            <person name="Jerlstrom-Hultqvist J."/>
            <person name="Cepicka I."/>
            <person name="Gallot-Lavallee L."/>
            <person name="Salas-Leiva D."/>
            <person name="Curtis B.A."/>
            <person name="Zahonova K."/>
            <person name="Pipaliya S."/>
            <person name="Dacks J."/>
            <person name="Roger A.J."/>
        </authorList>
    </citation>
    <scope>NUCLEOTIDE SEQUENCE</scope>
    <source>
        <strain evidence="2">Schooner1</strain>
    </source>
</reference>
<evidence type="ECO:0000313" key="3">
    <source>
        <dbReference type="Proteomes" id="UP001150062"/>
    </source>
</evidence>
<proteinExistence type="predicted"/>
<name>A0ABQ8Y3D7_9EUKA</name>
<accession>A0ABQ8Y3D7</accession>
<sequence length="1745" mass="209386">MPFEDLINYPNDERFSFEKYIKSFLSIEDPFIAYCLLKFTNIWNYDAINFLFDILIKNKQFYYLSEILLYRIPLLINDNLNISLQEGNEKETEENQEEKKKKEKEKEINYNIFYKLTNKIFNPIDNLINNNNNLPETNLIDLNNKKIKIKTKINFFSIISQIQMTQRIFLRQFEPKLTEQHILQFWLTVITQFPNWNKEEKLLELLNNLFKNSILTDLRPIVNSFLKCQFLKQIVSQRKYQKKKLNELNQNMITLIHMGRTMKEKARKNLLTKFPFFYFEVVLVELLIKSDELKNLTKIIKKYDFDNKKISIKKFLKSQKIKTNFEILNWWFEFAIKIEEKDYLLFPIIFQTLFSILNLPFNNLKDFNEQKDRVNIILELCKRTNKKKFFKSIVERLDLEIKNQENKINNFSNNSNIYQTNQSLSNKEKVKLLIYIEFKKMINNYIENENEENSYKINQNDNLLNAKAQIKMDNLINYNLIKNFKINPLSKINIPKLFQLNTQFWFDLMNKTELFNEFELNQLLFYDLDKYILYLNHVENNKKTKKNQQQNSGNEIENYLCKPNNQLFFSHFFNTNFYKIQKIIKYCDQYIEMTKKMDFNKEFKIVEDSIIKNNKIFKNNLQNAYNQANIDQNSNLDAIQRELTNYLNSFFKYYHQFHENKKIHKNLDKEFLRKSRQLYRNVPVTINKTESITIPVTETYTTNEGTTSTRTRYDHETVHFTFHVTEIQKDNGVYHDIIRNRDQVTEYTNLSRNPNRKLPDETIKSIYFFEKWHSFLKFNVNLTKLAYEWSIKFNLFEESGNGKTLSHYSPWKHFRKHFTRLFSNSFILNNPLVLKDILLLILQNPHARIKNFSKYFNPNCNNELFIELFNLVFNHYNKQSKSNKKDFSKLFKNFNFQLYLNQLLPNEQFCNQFLMTFYSMINFQTFKDFLKIHNCFVNYLGQFLLYNFPVNYFNILNQIMKLFAIGESVPQLWAILLTIPQNYLKLDLVINTKTILTQNFNLKLQQLSSNKSNLYLFLNNPNIKYHSKVSSVATIIQFFEKLILSLPTELRNTENTTLQNIENVNYFSYKILIDLFNPFINNNYLINNNPYPAFIINKDQLPEISNLFQSFCKQLNFLNSNFLNVINYFFNDFSLNFVQNTPDIIAENVSNVLAFNINWTQLIINFNVLNHMIKISNTNWNRIIRLIIAKVNWLFYEKQLLENNNNNNNNNNNLENENNFHSMLFESICNVILNYSDFDIPIQYNNFVIMINNIINQINWNNYLKYEKYNSYLEFLTVDTKLINYNKDNRKGTNYLKEIEYNENMFTKEIKNKEQQLFLFIYFLKKIINFDNINNFNFKSTFCKTITKILELSSTILLLEDKIEIKKRRFRKNQEITLKRELPPVKQVSILSFELFETNFIKIWLELIKLSILNSDNNNTNNNVDNLQFPFDLILKNIINPQIQISLIENLCFFIEQNNKFSLPILKSISLEPKLIKNSIAVGETCILVYMNSYTNNWDFPALISHFNFIDVDQDQLTTNCIEQFAFTTVWLYLKKKFLSNVNNDNEQDNSTFKFDIIKSTEILNTIILKNKLKYGKEFTYILIVNLLFKYLNVANNLIDDNDFWKTIKYNLQFIAKKFEDLYNEKNTKDTLIDFDDSKLDLNYRLAFFTISTLINNGFAKPTNELIFQNETNKKTTKNAQNSLNNLTKLANNKHFKIFDKQINIFSEFITNNELTINNCLQLISHISNKLFTNHNDNFLTYFIN</sequence>
<comment type="caution">
    <text evidence="2">The sequence shown here is derived from an EMBL/GenBank/DDBJ whole genome shotgun (WGS) entry which is preliminary data.</text>
</comment>
<evidence type="ECO:0000256" key="1">
    <source>
        <dbReference type="SAM" id="Coils"/>
    </source>
</evidence>